<evidence type="ECO:0000256" key="4">
    <source>
        <dbReference type="ARBA" id="ARBA00022989"/>
    </source>
</evidence>
<dbReference type="Proteomes" id="UP000276770">
    <property type="component" value="Unassembled WGS sequence"/>
</dbReference>
<keyword evidence="8" id="KW-1185">Reference proteome</keyword>
<feature type="transmembrane region" description="Helical" evidence="6">
    <location>
        <begin position="167"/>
        <end position="191"/>
    </location>
</feature>
<organism evidence="7 8">
    <name type="scientific">Falsibacillus albus</name>
    <dbReference type="NCBI Taxonomy" id="2478915"/>
    <lineage>
        <taxon>Bacteria</taxon>
        <taxon>Bacillati</taxon>
        <taxon>Bacillota</taxon>
        <taxon>Bacilli</taxon>
        <taxon>Bacillales</taxon>
        <taxon>Bacillaceae</taxon>
        <taxon>Falsibacillus</taxon>
    </lineage>
</organism>
<evidence type="ECO:0000256" key="1">
    <source>
        <dbReference type="ARBA" id="ARBA00004651"/>
    </source>
</evidence>
<proteinExistence type="predicted"/>
<evidence type="ECO:0000256" key="3">
    <source>
        <dbReference type="ARBA" id="ARBA00022692"/>
    </source>
</evidence>
<evidence type="ECO:0000256" key="2">
    <source>
        <dbReference type="ARBA" id="ARBA00022475"/>
    </source>
</evidence>
<comment type="subcellular location">
    <subcellularLocation>
        <location evidence="1">Cell membrane</location>
        <topology evidence="1">Multi-pass membrane protein</topology>
    </subcellularLocation>
</comment>
<dbReference type="InterPro" id="IPR019108">
    <property type="entry name" value="Caa3_assmbl_CtaG-rel"/>
</dbReference>
<dbReference type="GO" id="GO:0005886">
    <property type="term" value="C:plasma membrane"/>
    <property type="evidence" value="ECO:0007669"/>
    <property type="project" value="UniProtKB-SubCell"/>
</dbReference>
<gene>
    <name evidence="7" type="ORF">D9X91_04735</name>
</gene>
<evidence type="ECO:0000256" key="5">
    <source>
        <dbReference type="ARBA" id="ARBA00023136"/>
    </source>
</evidence>
<dbReference type="OrthoDB" id="128422at2"/>
<comment type="caution">
    <text evidence="7">The sequence shown here is derived from an EMBL/GenBank/DDBJ whole genome shotgun (WGS) entry which is preliminary data.</text>
</comment>
<keyword evidence="5 6" id="KW-0472">Membrane</keyword>
<keyword evidence="4 6" id="KW-1133">Transmembrane helix</keyword>
<feature type="transmembrane region" description="Helical" evidence="6">
    <location>
        <begin position="107"/>
        <end position="128"/>
    </location>
</feature>
<evidence type="ECO:0000313" key="7">
    <source>
        <dbReference type="EMBL" id="RLQ97461.1"/>
    </source>
</evidence>
<feature type="transmembrane region" description="Helical" evidence="6">
    <location>
        <begin position="15"/>
        <end position="33"/>
    </location>
</feature>
<dbReference type="RefSeq" id="WP_121679411.1">
    <property type="nucleotide sequence ID" value="NZ_RCVZ01000002.1"/>
</dbReference>
<dbReference type="EMBL" id="RCVZ01000002">
    <property type="protein sequence ID" value="RLQ97461.1"/>
    <property type="molecule type" value="Genomic_DNA"/>
</dbReference>
<feature type="transmembrane region" description="Helical" evidence="6">
    <location>
        <begin position="134"/>
        <end position="151"/>
    </location>
</feature>
<name>A0A3L7K5U3_9BACI</name>
<sequence>MHTLSLLTDYIEWDLPLLIGLTFSLTMYLFWIKCESILGQPSKRFFLSMGLLYVTIGSPFRMIIHLAFFIHMTQMSILFFIIPPILLSGLPEVQIINRFMKFHFVNLLLFAVMLFFYHLPFMLVFFFLHPTFHQIYFIGLCTLSFSMWWPIAAKDSRTPFTQNHKRIYILFSGLLITPACLIFIINALPWISENPFLKDYSANLCNYSQIGPISSFTPIAINERVDQLLAGILMMLLHKVGLMLANHLQKQEKMKQEKNH</sequence>
<feature type="transmembrane region" description="Helical" evidence="6">
    <location>
        <begin position="76"/>
        <end position="95"/>
    </location>
</feature>
<keyword evidence="2" id="KW-1003">Cell membrane</keyword>
<feature type="transmembrane region" description="Helical" evidence="6">
    <location>
        <begin position="228"/>
        <end position="248"/>
    </location>
</feature>
<feature type="transmembrane region" description="Helical" evidence="6">
    <location>
        <begin position="45"/>
        <end position="70"/>
    </location>
</feature>
<dbReference type="AlphaFoldDB" id="A0A3L7K5U3"/>
<dbReference type="Pfam" id="PF09678">
    <property type="entry name" value="Caa3_CtaG"/>
    <property type="match status" value="1"/>
</dbReference>
<accession>A0A3L7K5U3</accession>
<evidence type="ECO:0008006" key="9">
    <source>
        <dbReference type="Google" id="ProtNLM"/>
    </source>
</evidence>
<evidence type="ECO:0000256" key="6">
    <source>
        <dbReference type="SAM" id="Phobius"/>
    </source>
</evidence>
<reference evidence="7 8" key="1">
    <citation type="submission" date="2018-10" db="EMBL/GenBank/DDBJ databases">
        <title>Falsibacillus sp. genome draft.</title>
        <authorList>
            <person name="Shi S."/>
        </authorList>
    </citation>
    <scope>NUCLEOTIDE SEQUENCE [LARGE SCALE GENOMIC DNA]</scope>
    <source>
        <strain evidence="7 8">GY 10110</strain>
    </source>
</reference>
<keyword evidence="3 6" id="KW-0812">Transmembrane</keyword>
<protein>
    <recommendedName>
        <fullName evidence="9">Cytochrome c oxidase assembly factor CtaG</fullName>
    </recommendedName>
</protein>
<evidence type="ECO:0000313" key="8">
    <source>
        <dbReference type="Proteomes" id="UP000276770"/>
    </source>
</evidence>